<proteinExistence type="predicted"/>
<keyword evidence="2" id="KW-1133">Transmembrane helix</keyword>
<feature type="transmembrane region" description="Helical" evidence="2">
    <location>
        <begin position="21"/>
        <end position="45"/>
    </location>
</feature>
<keyword evidence="2" id="KW-0812">Transmembrane</keyword>
<evidence type="ECO:0000313" key="5">
    <source>
        <dbReference type="Proteomes" id="UP000605259"/>
    </source>
</evidence>
<dbReference type="InterPro" id="IPR009988">
    <property type="entry name" value="DUF1510"/>
</dbReference>
<dbReference type="Pfam" id="PF07423">
    <property type="entry name" value="DUF1510"/>
    <property type="match status" value="1"/>
</dbReference>
<evidence type="ECO:0000256" key="2">
    <source>
        <dbReference type="SAM" id="Phobius"/>
    </source>
</evidence>
<protein>
    <recommendedName>
        <fullName evidence="3">DUF1510 domain-containing protein</fullName>
    </recommendedName>
</protein>
<dbReference type="Proteomes" id="UP000605259">
    <property type="component" value="Unassembled WGS sequence"/>
</dbReference>
<evidence type="ECO:0000256" key="1">
    <source>
        <dbReference type="SAM" id="MobiDB-lite"/>
    </source>
</evidence>
<keyword evidence="5" id="KW-1185">Reference proteome</keyword>
<organism evidence="4 5">
    <name type="scientific">Priestia taiwanensis</name>
    <dbReference type="NCBI Taxonomy" id="1347902"/>
    <lineage>
        <taxon>Bacteria</taxon>
        <taxon>Bacillati</taxon>
        <taxon>Bacillota</taxon>
        <taxon>Bacilli</taxon>
        <taxon>Bacillales</taxon>
        <taxon>Bacillaceae</taxon>
        <taxon>Priestia</taxon>
    </lineage>
</organism>
<evidence type="ECO:0000259" key="3">
    <source>
        <dbReference type="Pfam" id="PF07423"/>
    </source>
</evidence>
<dbReference type="EMBL" id="BMFK01000002">
    <property type="protein sequence ID" value="GGE74872.1"/>
    <property type="molecule type" value="Genomic_DNA"/>
</dbReference>
<feature type="region of interest" description="Disordered" evidence="1">
    <location>
        <begin position="49"/>
        <end position="89"/>
    </location>
</feature>
<keyword evidence="2" id="KW-0472">Membrane</keyword>
<accession>A0A917ATT5</accession>
<dbReference type="RefSeq" id="WP_188388916.1">
    <property type="nucleotide sequence ID" value="NZ_BMFK01000002.1"/>
</dbReference>
<gene>
    <name evidence="4" type="ORF">GCM10007140_25930</name>
</gene>
<feature type="compositionally biased region" description="Basic and acidic residues" evidence="1">
    <location>
        <begin position="66"/>
        <end position="89"/>
    </location>
</feature>
<dbReference type="AlphaFoldDB" id="A0A917ATT5"/>
<feature type="domain" description="DUF1510" evidence="3">
    <location>
        <begin position="111"/>
        <end position="202"/>
    </location>
</feature>
<evidence type="ECO:0000313" key="4">
    <source>
        <dbReference type="EMBL" id="GGE74872.1"/>
    </source>
</evidence>
<name>A0A917ATT5_9BACI</name>
<reference evidence="4" key="2">
    <citation type="submission" date="2020-09" db="EMBL/GenBank/DDBJ databases">
        <authorList>
            <person name="Sun Q."/>
            <person name="Zhou Y."/>
        </authorList>
    </citation>
    <scope>NUCLEOTIDE SEQUENCE</scope>
    <source>
        <strain evidence="4">CGMCC 1.12698</strain>
    </source>
</reference>
<comment type="caution">
    <text evidence="4">The sequence shown here is derived from an EMBL/GenBank/DDBJ whole genome shotgun (WGS) entry which is preliminary data.</text>
</comment>
<sequence>MGKNKITGPRFEMREKKRRANTVLNTLIVVVIVLIICITWSVFFATGGSKDTAKPTKPAEQPKVSESVEKEPAKEEEEKKEETKTEEKAEPVNGKVMVTDITDPNVVEAYTNPSWKPVGTEQSEPHVTKFDSKSADWKEMLQVAAYATELTVSDIFAQRISNGGGANKVNAVIGTKDRKYMYRVKLEWVTNEGWMPTLVEQLK</sequence>
<reference evidence="4" key="1">
    <citation type="journal article" date="2014" name="Int. J. Syst. Evol. Microbiol.">
        <title>Complete genome sequence of Corynebacterium casei LMG S-19264T (=DSM 44701T), isolated from a smear-ripened cheese.</title>
        <authorList>
            <consortium name="US DOE Joint Genome Institute (JGI-PGF)"/>
            <person name="Walter F."/>
            <person name="Albersmeier A."/>
            <person name="Kalinowski J."/>
            <person name="Ruckert C."/>
        </authorList>
    </citation>
    <scope>NUCLEOTIDE SEQUENCE</scope>
    <source>
        <strain evidence="4">CGMCC 1.12698</strain>
    </source>
</reference>